<dbReference type="CDD" id="cd02440">
    <property type="entry name" value="AdoMet_MTases"/>
    <property type="match status" value="1"/>
</dbReference>
<keyword evidence="3" id="KW-0949">S-adenosyl-L-methionine</keyword>
<evidence type="ECO:0000256" key="3">
    <source>
        <dbReference type="ARBA" id="ARBA00022691"/>
    </source>
</evidence>
<evidence type="ECO:0000313" key="4">
    <source>
        <dbReference type="EMBL" id="MDA4844126.1"/>
    </source>
</evidence>
<dbReference type="Pfam" id="PF13489">
    <property type="entry name" value="Methyltransf_23"/>
    <property type="match status" value="1"/>
</dbReference>
<dbReference type="PANTHER" id="PTHR43464">
    <property type="entry name" value="METHYLTRANSFERASE"/>
    <property type="match status" value="1"/>
</dbReference>
<gene>
    <name evidence="4" type="ORF">OOZ53_02145</name>
</gene>
<sequence>MSRKSKSDHEVVDAALNLDGNPETIRDFYDTWAHKYDDDVVDIAYAGPRIVADLVDRHADRLQAASRDALRVLDAGCGTGLSGEALFKKGFQDIHGFDLSPEMAQRAEKRGCYRSATGGVDMMTADKRYERKSFDAIISVGVFTLGHVPPEALEILLNLVKPGGLIALSTRVQYFEESNYRDVVGKLIAAGRMQLLEQVEDAHYTSDGAGHFWAYQAAL</sequence>
<dbReference type="GO" id="GO:0008168">
    <property type="term" value="F:methyltransferase activity"/>
    <property type="evidence" value="ECO:0007669"/>
    <property type="project" value="UniProtKB-KW"/>
</dbReference>
<proteinExistence type="predicted"/>
<reference evidence="4" key="1">
    <citation type="submission" date="2022-11" db="EMBL/GenBank/DDBJ databases">
        <title>Hoeflea poritis sp. nov., isolated from scleractinian coral Porites lutea.</title>
        <authorList>
            <person name="Zhang G."/>
            <person name="Wei Q."/>
            <person name="Cai L."/>
        </authorList>
    </citation>
    <scope>NUCLEOTIDE SEQUENCE</scope>
    <source>
        <strain evidence="4">E7-10</strain>
    </source>
</reference>
<dbReference type="SUPFAM" id="SSF53335">
    <property type="entry name" value="S-adenosyl-L-methionine-dependent methyltransferases"/>
    <property type="match status" value="1"/>
</dbReference>
<dbReference type="Gene3D" id="3.40.50.150">
    <property type="entry name" value="Vaccinia Virus protein VP39"/>
    <property type="match status" value="1"/>
</dbReference>
<accession>A0ABT4VHD6</accession>
<keyword evidence="5" id="KW-1185">Reference proteome</keyword>
<dbReference type="PANTHER" id="PTHR43464:SF19">
    <property type="entry name" value="UBIQUINONE BIOSYNTHESIS O-METHYLTRANSFERASE, MITOCHONDRIAL"/>
    <property type="match status" value="1"/>
</dbReference>
<evidence type="ECO:0000256" key="2">
    <source>
        <dbReference type="ARBA" id="ARBA00022679"/>
    </source>
</evidence>
<comment type="caution">
    <text evidence="4">The sequence shown here is derived from an EMBL/GenBank/DDBJ whole genome shotgun (WGS) entry which is preliminary data.</text>
</comment>
<keyword evidence="2" id="KW-0808">Transferase</keyword>
<name>A0ABT4VHD6_9HYPH</name>
<protein>
    <submittedName>
        <fullName evidence="4">Class I SAM-dependent methyltransferase</fullName>
    </submittedName>
</protein>
<evidence type="ECO:0000313" key="5">
    <source>
        <dbReference type="Proteomes" id="UP001148313"/>
    </source>
</evidence>
<keyword evidence="1 4" id="KW-0489">Methyltransferase</keyword>
<dbReference type="GO" id="GO:0032259">
    <property type="term" value="P:methylation"/>
    <property type="evidence" value="ECO:0007669"/>
    <property type="project" value="UniProtKB-KW"/>
</dbReference>
<dbReference type="Proteomes" id="UP001148313">
    <property type="component" value="Unassembled WGS sequence"/>
</dbReference>
<evidence type="ECO:0000256" key="1">
    <source>
        <dbReference type="ARBA" id="ARBA00022603"/>
    </source>
</evidence>
<dbReference type="RefSeq" id="WP_271087649.1">
    <property type="nucleotide sequence ID" value="NZ_JAPJZH010000001.1"/>
</dbReference>
<organism evidence="4 5">
    <name type="scientific">Hoeflea poritis</name>
    <dbReference type="NCBI Taxonomy" id="2993659"/>
    <lineage>
        <taxon>Bacteria</taxon>
        <taxon>Pseudomonadati</taxon>
        <taxon>Pseudomonadota</taxon>
        <taxon>Alphaproteobacteria</taxon>
        <taxon>Hyphomicrobiales</taxon>
        <taxon>Rhizobiaceae</taxon>
        <taxon>Hoeflea</taxon>
    </lineage>
</organism>
<dbReference type="EMBL" id="JAPJZH010000001">
    <property type="protein sequence ID" value="MDA4844126.1"/>
    <property type="molecule type" value="Genomic_DNA"/>
</dbReference>
<dbReference type="InterPro" id="IPR029063">
    <property type="entry name" value="SAM-dependent_MTases_sf"/>
</dbReference>